<dbReference type="PANTHER" id="PTHR22917:SF8">
    <property type="entry name" value="PROTEOGLYCAN 4 ISOFORM X1"/>
    <property type="match status" value="1"/>
</dbReference>
<evidence type="ECO:0000256" key="4">
    <source>
        <dbReference type="ARBA" id="ARBA00022737"/>
    </source>
</evidence>
<dbReference type="Gene3D" id="2.110.10.10">
    <property type="entry name" value="Hemopexin-like domain"/>
    <property type="match status" value="1"/>
</dbReference>
<evidence type="ECO:0000256" key="8">
    <source>
        <dbReference type="SAM" id="SignalP"/>
    </source>
</evidence>
<feature type="compositionally biased region" description="Low complexity" evidence="7">
    <location>
        <begin position="159"/>
        <end position="171"/>
    </location>
</feature>
<dbReference type="GeneID" id="114801724"/>
<name>A0AAY4BC83_9TELE</name>
<reference evidence="10" key="3">
    <citation type="submission" date="2025-09" db="UniProtKB">
        <authorList>
            <consortium name="Ensembl"/>
        </authorList>
    </citation>
    <scope>IDENTIFICATION</scope>
</reference>
<feature type="signal peptide" evidence="8">
    <location>
        <begin position="1"/>
        <end position="25"/>
    </location>
</feature>
<feature type="region of interest" description="Disordered" evidence="7">
    <location>
        <begin position="149"/>
        <end position="187"/>
    </location>
</feature>
<reference evidence="10 11" key="1">
    <citation type="submission" date="2020-06" db="EMBL/GenBank/DDBJ databases">
        <authorList>
            <consortium name="Wellcome Sanger Institute Data Sharing"/>
        </authorList>
    </citation>
    <scope>NUCLEOTIDE SEQUENCE [LARGE SCALE GENOMIC DNA]</scope>
</reference>
<evidence type="ECO:0000256" key="6">
    <source>
        <dbReference type="PROSITE-ProRule" id="PRU01011"/>
    </source>
</evidence>
<dbReference type="Gene3D" id="4.10.410.20">
    <property type="match status" value="2"/>
</dbReference>
<dbReference type="GeneTree" id="ENSGT00530000063751"/>
<dbReference type="GO" id="GO:0005615">
    <property type="term" value="C:extracellular space"/>
    <property type="evidence" value="ECO:0007669"/>
    <property type="project" value="TreeGrafter"/>
</dbReference>
<feature type="domain" description="SMB" evidence="9">
    <location>
        <begin position="67"/>
        <end position="106"/>
    </location>
</feature>
<dbReference type="InterPro" id="IPR018487">
    <property type="entry name" value="Hemopexin-like_repeat"/>
</dbReference>
<organism evidence="10 11">
    <name type="scientific">Denticeps clupeoides</name>
    <name type="common">denticle herring</name>
    <dbReference type="NCBI Taxonomy" id="299321"/>
    <lineage>
        <taxon>Eukaryota</taxon>
        <taxon>Metazoa</taxon>
        <taxon>Chordata</taxon>
        <taxon>Craniata</taxon>
        <taxon>Vertebrata</taxon>
        <taxon>Euteleostomi</taxon>
        <taxon>Actinopterygii</taxon>
        <taxon>Neopterygii</taxon>
        <taxon>Teleostei</taxon>
        <taxon>Clupei</taxon>
        <taxon>Clupeiformes</taxon>
        <taxon>Denticipitoidei</taxon>
        <taxon>Denticipitidae</taxon>
        <taxon>Denticeps</taxon>
    </lineage>
</organism>
<sequence length="455" mass="48500">MTMSPLRLCLLLLSCHMLPFFTAQASCVGRCGEPFSRGQLCNCDDNCLAHDECCKDFEAVCTSSKSCSGRCGEKFLRGRVCECDSDCSQHNTCCPDYQARCGSENSNQFLPSILLPHQPSQKSPGDGPILPSSCMVVCPDVLPPAGFQAPAQSASGANSPGESPRSPRGSEAAMTQDQAAQPGMSGSGMPMSIPIQVSFSLGTNSAGNAKPGNLEDQSGQNAELCSDQPIDGLIALRNGSILVFKGHHFWVLDPKTRASGQTRGITDELGIPSPIDTAFTRCNCEGKTYIIKGDSYWRLANGVVEPGYPRSLSADFGGLKGDITAVLPVPATRKRPEALYFFRKGNMVQKLTYPPGSNTSCGKKGKNPPSNGKNSKGHIAEVIVTGEINMKLSWKGFPTPVTAAVSIPTPKKPDGYDYFIFSGPKFFSVKIGDGPMMASPASSQQNQIKDFLKCP</sequence>
<comment type="subcellular location">
    <subcellularLocation>
        <location evidence="1">Secreted</location>
    </subcellularLocation>
</comment>
<dbReference type="Ensembl" id="ENSDCDT00010019645.1">
    <property type="protein sequence ID" value="ENSDCDP00010018563.1"/>
    <property type="gene ID" value="ENSDCDG00010008405.1"/>
</dbReference>
<dbReference type="SUPFAM" id="SSF50923">
    <property type="entry name" value="Hemopexin-like domain"/>
    <property type="match status" value="1"/>
</dbReference>
<evidence type="ECO:0000256" key="3">
    <source>
        <dbReference type="ARBA" id="ARBA00022729"/>
    </source>
</evidence>
<evidence type="ECO:0000256" key="1">
    <source>
        <dbReference type="ARBA" id="ARBA00004613"/>
    </source>
</evidence>
<accession>A0AAY4BC83</accession>
<feature type="repeat" description="Hemopexin" evidence="6">
    <location>
        <begin position="272"/>
        <end position="319"/>
    </location>
</feature>
<keyword evidence="3 8" id="KW-0732">Signal</keyword>
<dbReference type="GO" id="GO:0005044">
    <property type="term" value="F:scavenger receptor activity"/>
    <property type="evidence" value="ECO:0007669"/>
    <property type="project" value="InterPro"/>
</dbReference>
<reference evidence="10" key="2">
    <citation type="submission" date="2025-08" db="UniProtKB">
        <authorList>
            <consortium name="Ensembl"/>
        </authorList>
    </citation>
    <scope>IDENTIFICATION</scope>
</reference>
<feature type="chain" id="PRO_5044209190" description="SMB domain-containing protein" evidence="8">
    <location>
        <begin position="26"/>
        <end position="455"/>
    </location>
</feature>
<dbReference type="RefSeq" id="XP_028855815.1">
    <property type="nucleotide sequence ID" value="XM_028999982.1"/>
</dbReference>
<dbReference type="GO" id="GO:0006955">
    <property type="term" value="P:immune response"/>
    <property type="evidence" value="ECO:0007669"/>
    <property type="project" value="InterPro"/>
</dbReference>
<dbReference type="PROSITE" id="PS00524">
    <property type="entry name" value="SMB_1"/>
    <property type="match status" value="2"/>
</dbReference>
<dbReference type="InterPro" id="IPR001212">
    <property type="entry name" value="Somatomedin_B_dom"/>
</dbReference>
<proteinExistence type="predicted"/>
<feature type="region of interest" description="Disordered" evidence="7">
    <location>
        <begin position="353"/>
        <end position="376"/>
    </location>
</feature>
<dbReference type="Pfam" id="PF01033">
    <property type="entry name" value="Somatomedin_B"/>
    <property type="match status" value="2"/>
</dbReference>
<evidence type="ECO:0000256" key="2">
    <source>
        <dbReference type="ARBA" id="ARBA00022525"/>
    </source>
</evidence>
<dbReference type="GO" id="GO:0030247">
    <property type="term" value="F:polysaccharide binding"/>
    <property type="evidence" value="ECO:0007669"/>
    <property type="project" value="InterPro"/>
</dbReference>
<keyword evidence="2" id="KW-0964">Secreted</keyword>
<dbReference type="PROSITE" id="PS50958">
    <property type="entry name" value="SMB_2"/>
    <property type="match status" value="2"/>
</dbReference>
<feature type="domain" description="SMB" evidence="9">
    <location>
        <begin position="23"/>
        <end position="66"/>
    </location>
</feature>
<keyword evidence="4" id="KW-0677">Repeat</keyword>
<dbReference type="SUPFAM" id="SSF90188">
    <property type="entry name" value="Somatomedin B domain"/>
    <property type="match status" value="2"/>
</dbReference>
<protein>
    <recommendedName>
        <fullName evidence="9">SMB domain-containing protein</fullName>
    </recommendedName>
</protein>
<dbReference type="Pfam" id="PF00045">
    <property type="entry name" value="Hemopexin"/>
    <property type="match status" value="1"/>
</dbReference>
<dbReference type="Proteomes" id="UP000694580">
    <property type="component" value="Chromosome 13"/>
</dbReference>
<dbReference type="PANTHER" id="PTHR22917">
    <property type="entry name" value="HEMOPEXIN DOMAIN-CONTAINING PROTEIN"/>
    <property type="match status" value="1"/>
</dbReference>
<dbReference type="SMART" id="SM00201">
    <property type="entry name" value="SO"/>
    <property type="match status" value="2"/>
</dbReference>
<keyword evidence="5" id="KW-1015">Disulfide bond</keyword>
<gene>
    <name evidence="10" type="primary">LOC114801724</name>
</gene>
<dbReference type="PROSITE" id="PS51642">
    <property type="entry name" value="HEMOPEXIN_2"/>
    <property type="match status" value="1"/>
</dbReference>
<dbReference type="InterPro" id="IPR020436">
    <property type="entry name" value="SMB_chordata"/>
</dbReference>
<evidence type="ECO:0000313" key="10">
    <source>
        <dbReference type="Ensembl" id="ENSDCDP00010018563.1"/>
    </source>
</evidence>
<dbReference type="PRINTS" id="PR00022">
    <property type="entry name" value="SOMATOMEDINB"/>
</dbReference>
<dbReference type="InterPro" id="IPR036375">
    <property type="entry name" value="Hemopexin-like_dom_sf"/>
</dbReference>
<dbReference type="InterPro" id="IPR051298">
    <property type="entry name" value="Heme_transport/Cell_adhesion"/>
</dbReference>
<dbReference type="SMART" id="SM00120">
    <property type="entry name" value="HX"/>
    <property type="match status" value="2"/>
</dbReference>
<dbReference type="AlphaFoldDB" id="A0AAY4BC83"/>
<keyword evidence="11" id="KW-1185">Reference proteome</keyword>
<evidence type="ECO:0000259" key="9">
    <source>
        <dbReference type="PROSITE" id="PS50958"/>
    </source>
</evidence>
<evidence type="ECO:0000313" key="11">
    <source>
        <dbReference type="Proteomes" id="UP000694580"/>
    </source>
</evidence>
<dbReference type="InterPro" id="IPR036024">
    <property type="entry name" value="Somatomedin_B-like_dom_sf"/>
</dbReference>
<evidence type="ECO:0000256" key="5">
    <source>
        <dbReference type="ARBA" id="ARBA00023157"/>
    </source>
</evidence>
<evidence type="ECO:0000256" key="7">
    <source>
        <dbReference type="SAM" id="MobiDB-lite"/>
    </source>
</evidence>